<sequence>MASHPAVHDVGVVTNSEKSETGMTEHKEHVSSSYEHVYENAELEPEIHWRTYIALLAMVLINYVAVISLQAPPAVLNFIGNSLDAADTQTWIPNAPNLICGAIGPILSSASDMFQARKNILLVGCAMGVIGCAIVPGSSSISRVIVGQTVKGFGYATTPLLYAIPSEILPNKWRPMAQAIINIGAATASISGPLAIGALVKNDPVHGWRKFWWIEMAMWAASLISIYFGYNPPKRRTEHDSLTWIQKLGKLDIPGSLLLTAAVTLLLVGLGLGGGQYSWSSSRVIATIVVGGVLAVAFGIYEWKGTRAGILHHDLFLPGRPNGRTFGICTGLFAVEAILIITFTIFYPILTQALYESDPFKIVARGMPYWVATILCTPIWAYLSSRYRNIRWPMFGGFFIWTAGAIGFATLQPDTGFNSMAFAGLSGIGFAAPLVMIIAGVQLSVPHDLIATATSVATSSRALANAITTSVYVAIFRKRLSSVIPARIPPAVIAAGLPLSSIPGFIGALTANNPSALMAVPGVTPSIINIGAAAYKQALADSIRIVFIITAVIGTLGTGCVILLDNMKERMNYQTDAPVEDLHAKGIEG</sequence>
<feature type="transmembrane region" description="Helical" evidence="7">
    <location>
        <begin position="545"/>
        <end position="564"/>
    </location>
</feature>
<feature type="transmembrane region" description="Helical" evidence="7">
    <location>
        <begin position="324"/>
        <end position="347"/>
    </location>
</feature>
<feature type="transmembrane region" description="Helical" evidence="7">
    <location>
        <begin position="488"/>
        <end position="511"/>
    </location>
</feature>
<evidence type="ECO:0000313" key="8">
    <source>
        <dbReference type="EMBL" id="KAH7089425.1"/>
    </source>
</evidence>
<dbReference type="SUPFAM" id="SSF103473">
    <property type="entry name" value="MFS general substrate transporter"/>
    <property type="match status" value="1"/>
</dbReference>
<gene>
    <name evidence="8" type="ORF">FB567DRAFT_301045</name>
</gene>
<name>A0A8K0R8J1_9PLEO</name>
<dbReference type="PANTHER" id="PTHR23501:SF195">
    <property type="entry name" value="PEP5"/>
    <property type="match status" value="1"/>
</dbReference>
<accession>A0A8K0R8J1</accession>
<evidence type="ECO:0000256" key="7">
    <source>
        <dbReference type="SAM" id="Phobius"/>
    </source>
</evidence>
<evidence type="ECO:0000256" key="6">
    <source>
        <dbReference type="SAM" id="MobiDB-lite"/>
    </source>
</evidence>
<feature type="transmembrane region" description="Helical" evidence="7">
    <location>
        <begin position="120"/>
        <end position="139"/>
    </location>
</feature>
<evidence type="ECO:0000256" key="1">
    <source>
        <dbReference type="ARBA" id="ARBA00004141"/>
    </source>
</evidence>
<dbReference type="AlphaFoldDB" id="A0A8K0R8J1"/>
<protein>
    <submittedName>
        <fullName evidence="8">Siderophore iron transporter</fullName>
    </submittedName>
</protein>
<comment type="caution">
    <text evidence="8">The sequence shown here is derived from an EMBL/GenBank/DDBJ whole genome shotgun (WGS) entry which is preliminary data.</text>
</comment>
<evidence type="ECO:0000256" key="3">
    <source>
        <dbReference type="ARBA" id="ARBA00022692"/>
    </source>
</evidence>
<keyword evidence="5 7" id="KW-0472">Membrane</keyword>
<organism evidence="8 9">
    <name type="scientific">Paraphoma chrysanthemicola</name>
    <dbReference type="NCBI Taxonomy" id="798071"/>
    <lineage>
        <taxon>Eukaryota</taxon>
        <taxon>Fungi</taxon>
        <taxon>Dikarya</taxon>
        <taxon>Ascomycota</taxon>
        <taxon>Pezizomycotina</taxon>
        <taxon>Dothideomycetes</taxon>
        <taxon>Pleosporomycetidae</taxon>
        <taxon>Pleosporales</taxon>
        <taxon>Pleosporineae</taxon>
        <taxon>Phaeosphaeriaceae</taxon>
        <taxon>Paraphoma</taxon>
    </lineage>
</organism>
<feature type="transmembrane region" description="Helical" evidence="7">
    <location>
        <begin position="211"/>
        <end position="230"/>
    </location>
</feature>
<dbReference type="GO" id="GO:0022857">
    <property type="term" value="F:transmembrane transporter activity"/>
    <property type="evidence" value="ECO:0007669"/>
    <property type="project" value="InterPro"/>
</dbReference>
<feature type="transmembrane region" description="Helical" evidence="7">
    <location>
        <begin position="284"/>
        <end position="303"/>
    </location>
</feature>
<feature type="transmembrane region" description="Helical" evidence="7">
    <location>
        <begin position="176"/>
        <end position="199"/>
    </location>
</feature>
<feature type="region of interest" description="Disordered" evidence="6">
    <location>
        <begin position="1"/>
        <end position="28"/>
    </location>
</feature>
<evidence type="ECO:0000256" key="4">
    <source>
        <dbReference type="ARBA" id="ARBA00022989"/>
    </source>
</evidence>
<dbReference type="Pfam" id="PF06609">
    <property type="entry name" value="TRI12"/>
    <property type="match status" value="1"/>
</dbReference>
<feature type="transmembrane region" description="Helical" evidence="7">
    <location>
        <begin position="52"/>
        <end position="71"/>
    </location>
</feature>
<comment type="subcellular location">
    <subcellularLocation>
        <location evidence="1">Membrane</location>
        <topology evidence="1">Multi-pass membrane protein</topology>
    </subcellularLocation>
</comment>
<keyword evidence="3 7" id="KW-0812">Transmembrane</keyword>
<evidence type="ECO:0000313" key="9">
    <source>
        <dbReference type="Proteomes" id="UP000813461"/>
    </source>
</evidence>
<feature type="transmembrane region" description="Helical" evidence="7">
    <location>
        <begin position="392"/>
        <end position="411"/>
    </location>
</feature>
<dbReference type="OrthoDB" id="2587356at2759"/>
<evidence type="ECO:0000256" key="5">
    <source>
        <dbReference type="ARBA" id="ARBA00023136"/>
    </source>
</evidence>
<evidence type="ECO:0000256" key="2">
    <source>
        <dbReference type="ARBA" id="ARBA00022448"/>
    </source>
</evidence>
<proteinExistence type="predicted"/>
<feature type="transmembrane region" description="Helical" evidence="7">
    <location>
        <begin position="251"/>
        <end position="272"/>
    </location>
</feature>
<keyword evidence="4 7" id="KW-1133">Transmembrane helix</keyword>
<feature type="transmembrane region" description="Helical" evidence="7">
    <location>
        <begin position="367"/>
        <end position="385"/>
    </location>
</feature>
<dbReference type="EMBL" id="JAGMVJ010000006">
    <property type="protein sequence ID" value="KAH7089425.1"/>
    <property type="molecule type" value="Genomic_DNA"/>
</dbReference>
<dbReference type="Gene3D" id="1.20.1250.20">
    <property type="entry name" value="MFS general substrate transporter like domains"/>
    <property type="match status" value="1"/>
</dbReference>
<keyword evidence="9" id="KW-1185">Reference proteome</keyword>
<feature type="transmembrane region" description="Helical" evidence="7">
    <location>
        <begin position="417"/>
        <end position="441"/>
    </location>
</feature>
<reference evidence="8" key="1">
    <citation type="journal article" date="2021" name="Nat. Commun.">
        <title>Genetic determinants of endophytism in the Arabidopsis root mycobiome.</title>
        <authorList>
            <person name="Mesny F."/>
            <person name="Miyauchi S."/>
            <person name="Thiergart T."/>
            <person name="Pickel B."/>
            <person name="Atanasova L."/>
            <person name="Karlsson M."/>
            <person name="Huettel B."/>
            <person name="Barry K.W."/>
            <person name="Haridas S."/>
            <person name="Chen C."/>
            <person name="Bauer D."/>
            <person name="Andreopoulos W."/>
            <person name="Pangilinan J."/>
            <person name="LaButti K."/>
            <person name="Riley R."/>
            <person name="Lipzen A."/>
            <person name="Clum A."/>
            <person name="Drula E."/>
            <person name="Henrissat B."/>
            <person name="Kohler A."/>
            <person name="Grigoriev I.V."/>
            <person name="Martin F.M."/>
            <person name="Hacquard S."/>
        </authorList>
    </citation>
    <scope>NUCLEOTIDE SEQUENCE</scope>
    <source>
        <strain evidence="8">MPI-SDFR-AT-0120</strain>
    </source>
</reference>
<dbReference type="PANTHER" id="PTHR23501">
    <property type="entry name" value="MAJOR FACILITATOR SUPERFAMILY"/>
    <property type="match status" value="1"/>
</dbReference>
<feature type="compositionally biased region" description="Basic and acidic residues" evidence="6">
    <location>
        <begin position="17"/>
        <end position="28"/>
    </location>
</feature>
<dbReference type="GO" id="GO:0005886">
    <property type="term" value="C:plasma membrane"/>
    <property type="evidence" value="ECO:0007669"/>
    <property type="project" value="TreeGrafter"/>
</dbReference>
<dbReference type="Proteomes" id="UP000813461">
    <property type="component" value="Unassembled WGS sequence"/>
</dbReference>
<dbReference type="InterPro" id="IPR010573">
    <property type="entry name" value="MFS_Str1/Tri12-like"/>
</dbReference>
<dbReference type="InterPro" id="IPR036259">
    <property type="entry name" value="MFS_trans_sf"/>
</dbReference>
<keyword evidence="2" id="KW-0813">Transport</keyword>